<reference evidence="9" key="1">
    <citation type="journal article" date="2019" name="Sci. Rep.">
        <title>Draft genome of Tanacetum cinerariifolium, the natural source of mosquito coil.</title>
        <authorList>
            <person name="Yamashiro T."/>
            <person name="Shiraishi A."/>
            <person name="Satake H."/>
            <person name="Nakayama K."/>
        </authorList>
    </citation>
    <scope>NUCLEOTIDE SEQUENCE</scope>
</reference>
<dbReference type="GO" id="GO:0046872">
    <property type="term" value="F:metal ion binding"/>
    <property type="evidence" value="ECO:0007669"/>
    <property type="project" value="UniProtKB-KW"/>
</dbReference>
<dbReference type="InterPro" id="IPR039537">
    <property type="entry name" value="Retrotran_Ty1/copia-like"/>
</dbReference>
<dbReference type="Pfam" id="PF25597">
    <property type="entry name" value="SH3_retrovirus"/>
    <property type="match status" value="1"/>
</dbReference>
<dbReference type="GO" id="GO:0004190">
    <property type="term" value="F:aspartic-type endopeptidase activity"/>
    <property type="evidence" value="ECO:0007669"/>
    <property type="project" value="UniProtKB-KW"/>
</dbReference>
<evidence type="ECO:0000256" key="1">
    <source>
        <dbReference type="ARBA" id="ARBA00022670"/>
    </source>
</evidence>
<organism evidence="9">
    <name type="scientific">Tanacetum cinerariifolium</name>
    <name type="common">Dalmatian daisy</name>
    <name type="synonym">Chrysanthemum cinerariifolium</name>
    <dbReference type="NCBI Taxonomy" id="118510"/>
    <lineage>
        <taxon>Eukaryota</taxon>
        <taxon>Viridiplantae</taxon>
        <taxon>Streptophyta</taxon>
        <taxon>Embryophyta</taxon>
        <taxon>Tracheophyta</taxon>
        <taxon>Spermatophyta</taxon>
        <taxon>Magnoliopsida</taxon>
        <taxon>eudicotyledons</taxon>
        <taxon>Gunneridae</taxon>
        <taxon>Pentapetalae</taxon>
        <taxon>asterids</taxon>
        <taxon>campanulids</taxon>
        <taxon>Asterales</taxon>
        <taxon>Asteraceae</taxon>
        <taxon>Asteroideae</taxon>
        <taxon>Anthemideae</taxon>
        <taxon>Anthemidinae</taxon>
        <taxon>Tanacetum</taxon>
    </lineage>
</organism>
<dbReference type="PANTHER" id="PTHR42648">
    <property type="entry name" value="TRANSPOSASE, PUTATIVE-RELATED"/>
    <property type="match status" value="1"/>
</dbReference>
<dbReference type="InterPro" id="IPR054722">
    <property type="entry name" value="PolX-like_BBD"/>
</dbReference>
<feature type="domain" description="Reverse transcriptase Ty1/copia-type" evidence="6">
    <location>
        <begin position="375"/>
        <end position="507"/>
    </location>
</feature>
<dbReference type="Gene3D" id="3.30.420.10">
    <property type="entry name" value="Ribonuclease H-like superfamily/Ribonuclease H"/>
    <property type="match status" value="1"/>
</dbReference>
<dbReference type="InterPro" id="IPR057670">
    <property type="entry name" value="SH3_retrovirus"/>
</dbReference>
<gene>
    <name evidence="9" type="ORF">Tci_021982</name>
</gene>
<keyword evidence="4" id="KW-0378">Hydrolase</keyword>
<comment type="caution">
    <text evidence="9">The sequence shown here is derived from an EMBL/GenBank/DDBJ whole genome shotgun (WGS) entry which is preliminary data.</text>
</comment>
<dbReference type="GO" id="GO:0006508">
    <property type="term" value="P:proteolysis"/>
    <property type="evidence" value="ECO:0007669"/>
    <property type="project" value="UniProtKB-KW"/>
</dbReference>
<feature type="compositionally biased region" description="Polar residues" evidence="5">
    <location>
        <begin position="300"/>
        <end position="311"/>
    </location>
</feature>
<evidence type="ECO:0000256" key="4">
    <source>
        <dbReference type="ARBA" id="ARBA00022801"/>
    </source>
</evidence>
<protein>
    <submittedName>
        <fullName evidence="9">Uncharacterized mitochondrial protein AtMg00810-like</fullName>
    </submittedName>
</protein>
<dbReference type="SUPFAM" id="SSF56672">
    <property type="entry name" value="DNA/RNA polymerases"/>
    <property type="match status" value="1"/>
</dbReference>
<dbReference type="InterPro" id="IPR012337">
    <property type="entry name" value="RNaseH-like_sf"/>
</dbReference>
<keyword evidence="2" id="KW-0479">Metal-binding</keyword>
<dbReference type="InterPro" id="IPR036397">
    <property type="entry name" value="RNaseH_sf"/>
</dbReference>
<keyword evidence="1" id="KW-0645">Protease</keyword>
<evidence type="ECO:0000256" key="2">
    <source>
        <dbReference type="ARBA" id="ARBA00022723"/>
    </source>
</evidence>
<evidence type="ECO:0000313" key="9">
    <source>
        <dbReference type="EMBL" id="GEU50004.1"/>
    </source>
</evidence>
<keyword evidence="3" id="KW-0064">Aspartyl protease</keyword>
<dbReference type="InterPro" id="IPR043502">
    <property type="entry name" value="DNA/RNA_pol_sf"/>
</dbReference>
<dbReference type="Pfam" id="PF07727">
    <property type="entry name" value="RVT_2"/>
    <property type="match status" value="1"/>
</dbReference>
<dbReference type="AlphaFoldDB" id="A0A6L2KQ53"/>
<dbReference type="SUPFAM" id="SSF53098">
    <property type="entry name" value="Ribonuclease H-like"/>
    <property type="match status" value="1"/>
</dbReference>
<evidence type="ECO:0000259" key="6">
    <source>
        <dbReference type="Pfam" id="PF07727"/>
    </source>
</evidence>
<evidence type="ECO:0000256" key="3">
    <source>
        <dbReference type="ARBA" id="ARBA00022750"/>
    </source>
</evidence>
<sequence length="792" mass="88306">MTSFVKTAHSNIKRPFERKSSAKNKVWFPTVRLKIPTVGSKVPTAKPTVDVDKGNKGKGIPQDNIDDKGYWDSGCFRHITGNISYLYEHEPFNGGYVSFGHRRGKIIGKGLIKTGKLEFENVYFVKELKYNLFSVSQICDNKNTVLFTDTECLVLGKDFKLVDDKHNVVVERRNRTLIEAAMTMLADAKLPITFWAEVVNTACYVKNRVLVSKPHNKTPYELFNERSHAIGFLRPFGCHVMIFNTLDHLDKFDAKGDEGYFVGYSLSSKAFRMLNKITKKIEENLHEQQEVNRDKEFPESSGNSNPTASIKVSTNDSFELASSLTLETEVPTVSIHVPTDSLYVPQITSSVPRIISSGGSSFPKLLSLGNAMSFENSVYKVEKAMYGLHQAPRAWYGTLSKYLLDNGFQRGTIDQTLFIRKHKGEFFLVQVYVNDIIFGSSNPKLCRKFETLMHEKFQMSAMGELNFFLGLQVLQKKDGIFLSQDKYVSDILKKFGYIHIRAVRTPMDRENPWGKDGTRKDVELHLYRSMIGSLIYLTASRISYDNVVDLLTKAFDVGSPKSTSFNEFSSNIATTLACLATNRTYNFSKMIFNGMMRNVKSKAGANETAFPTGDVRYGEAFPTDTSLDAGQDMENIAKNFAIPLEALPRVTSLGGDRDKSADKGSDSTDEMANVLGTLGATNILASVGLRLVFTTASTVVSLAVATASGSFPTATIFTTASVVTPTTRVTIYLRRVIIGSSSLISINIPSISKKDKRKGKMIEPDKPSIEKVLEQISVQLARDLEVKFAQED</sequence>
<evidence type="ECO:0000256" key="5">
    <source>
        <dbReference type="SAM" id="MobiDB-lite"/>
    </source>
</evidence>
<feature type="domain" description="Retrovirus-related Pol polyprotein from transposon TNT 1-94-like beta-barrel" evidence="7">
    <location>
        <begin position="70"/>
        <end position="141"/>
    </location>
</feature>
<accession>A0A6L2KQ53</accession>
<dbReference type="GO" id="GO:0003676">
    <property type="term" value="F:nucleic acid binding"/>
    <property type="evidence" value="ECO:0007669"/>
    <property type="project" value="InterPro"/>
</dbReference>
<feature type="domain" description="Retroviral polymerase SH3-like" evidence="8">
    <location>
        <begin position="238"/>
        <end position="284"/>
    </location>
</feature>
<dbReference type="PANTHER" id="PTHR42648:SF32">
    <property type="entry name" value="RIBONUCLEASE H-LIKE DOMAIN, GAG-PRE-INTEGRASE DOMAIN PROTEIN-RELATED"/>
    <property type="match status" value="1"/>
</dbReference>
<feature type="compositionally biased region" description="Basic and acidic residues" evidence="5">
    <location>
        <begin position="286"/>
        <end position="298"/>
    </location>
</feature>
<feature type="region of interest" description="Disordered" evidence="5">
    <location>
        <begin position="286"/>
        <end position="311"/>
    </location>
</feature>
<name>A0A6L2KQ53_TANCI</name>
<dbReference type="Pfam" id="PF22936">
    <property type="entry name" value="Pol_BBD"/>
    <property type="match status" value="1"/>
</dbReference>
<dbReference type="EMBL" id="BKCJ010002649">
    <property type="protein sequence ID" value="GEU50004.1"/>
    <property type="molecule type" value="Genomic_DNA"/>
</dbReference>
<proteinExistence type="predicted"/>
<evidence type="ECO:0000259" key="7">
    <source>
        <dbReference type="Pfam" id="PF22936"/>
    </source>
</evidence>
<dbReference type="InterPro" id="IPR013103">
    <property type="entry name" value="RVT_2"/>
</dbReference>
<evidence type="ECO:0000259" key="8">
    <source>
        <dbReference type="Pfam" id="PF25597"/>
    </source>
</evidence>